<feature type="region of interest" description="Disordered" evidence="1">
    <location>
        <begin position="102"/>
        <end position="138"/>
    </location>
</feature>
<protein>
    <recommendedName>
        <fullName evidence="2">BHLH domain-containing protein</fullName>
    </recommendedName>
</protein>
<dbReference type="EMBL" id="BTRK01000006">
    <property type="protein sequence ID" value="GMR58607.1"/>
    <property type="molecule type" value="Genomic_DNA"/>
</dbReference>
<dbReference type="Proteomes" id="UP001328107">
    <property type="component" value="Unassembled WGS sequence"/>
</dbReference>
<keyword evidence="4" id="KW-1185">Reference proteome</keyword>
<reference evidence="4" key="1">
    <citation type="submission" date="2022-10" db="EMBL/GenBank/DDBJ databases">
        <title>Genome assembly of Pristionchus species.</title>
        <authorList>
            <person name="Yoshida K."/>
            <person name="Sommer R.J."/>
        </authorList>
    </citation>
    <scope>NUCLEOTIDE SEQUENCE [LARGE SCALE GENOMIC DNA]</scope>
    <source>
        <strain evidence="4">RS5460</strain>
    </source>
</reference>
<dbReference type="PROSITE" id="PS50888">
    <property type="entry name" value="BHLH"/>
    <property type="match status" value="1"/>
</dbReference>
<sequence length="191" mass="20777">WRNQKIDIAEGANYMIHKLVGGTTAHLPARSSTANEEKSKYMEKLNSVGVEKRRRGKESEAIKALKNTLLKYSTKTPSDRGGVLDDAADFLIYLAAKSSTGRSSSLDTRKSPQTTSSSPLTPSSTPFPSPTSSVDSGNWSMGSLSPEFVSSLMRQALFTPTSILRLLNTSVSFTGSTRISKTNGGIWRPWE</sequence>
<feature type="non-terminal residue" evidence="3">
    <location>
        <position position="1"/>
    </location>
</feature>
<comment type="caution">
    <text evidence="3">The sequence shown here is derived from an EMBL/GenBank/DDBJ whole genome shotgun (WGS) entry which is preliminary data.</text>
</comment>
<dbReference type="GO" id="GO:0046983">
    <property type="term" value="F:protein dimerization activity"/>
    <property type="evidence" value="ECO:0007669"/>
    <property type="project" value="InterPro"/>
</dbReference>
<evidence type="ECO:0000256" key="1">
    <source>
        <dbReference type="SAM" id="MobiDB-lite"/>
    </source>
</evidence>
<feature type="compositionally biased region" description="Low complexity" evidence="1">
    <location>
        <begin position="111"/>
        <end position="133"/>
    </location>
</feature>
<dbReference type="SUPFAM" id="SSF47459">
    <property type="entry name" value="HLH, helix-loop-helix DNA-binding domain"/>
    <property type="match status" value="1"/>
</dbReference>
<dbReference type="AlphaFoldDB" id="A0AAN5D9P3"/>
<name>A0AAN5D9P3_9BILA</name>
<gene>
    <name evidence="3" type="ORF">PMAYCL1PPCAC_28802</name>
</gene>
<dbReference type="InterPro" id="IPR011598">
    <property type="entry name" value="bHLH_dom"/>
</dbReference>
<feature type="domain" description="BHLH" evidence="2">
    <location>
        <begin position="42"/>
        <end position="94"/>
    </location>
</feature>
<evidence type="ECO:0000259" key="2">
    <source>
        <dbReference type="PROSITE" id="PS50888"/>
    </source>
</evidence>
<dbReference type="InterPro" id="IPR036638">
    <property type="entry name" value="HLH_DNA-bd_sf"/>
</dbReference>
<dbReference type="Gene3D" id="4.10.280.10">
    <property type="entry name" value="Helix-loop-helix DNA-binding domain"/>
    <property type="match status" value="1"/>
</dbReference>
<evidence type="ECO:0000313" key="4">
    <source>
        <dbReference type="Proteomes" id="UP001328107"/>
    </source>
</evidence>
<accession>A0AAN5D9P3</accession>
<evidence type="ECO:0000313" key="3">
    <source>
        <dbReference type="EMBL" id="GMR58607.1"/>
    </source>
</evidence>
<organism evidence="3 4">
    <name type="scientific">Pristionchus mayeri</name>
    <dbReference type="NCBI Taxonomy" id="1317129"/>
    <lineage>
        <taxon>Eukaryota</taxon>
        <taxon>Metazoa</taxon>
        <taxon>Ecdysozoa</taxon>
        <taxon>Nematoda</taxon>
        <taxon>Chromadorea</taxon>
        <taxon>Rhabditida</taxon>
        <taxon>Rhabditina</taxon>
        <taxon>Diplogasteromorpha</taxon>
        <taxon>Diplogasteroidea</taxon>
        <taxon>Neodiplogasteridae</taxon>
        <taxon>Pristionchus</taxon>
    </lineage>
</organism>
<proteinExistence type="predicted"/>